<keyword evidence="2" id="KW-0732">Signal</keyword>
<feature type="domain" description="SLH" evidence="3">
    <location>
        <begin position="2009"/>
        <end position="2072"/>
    </location>
</feature>
<comment type="caution">
    <text evidence="4">The sequence shown here is derived from an EMBL/GenBank/DDBJ whole genome shotgun (WGS) entry which is preliminary data.</text>
</comment>
<dbReference type="PANTHER" id="PTHR15172">
    <property type="entry name" value="GALACTOCEREBROSIDASE"/>
    <property type="match status" value="1"/>
</dbReference>
<dbReference type="InterPro" id="IPR032179">
    <property type="entry name" value="Cry22Aa_Ig-like"/>
</dbReference>
<evidence type="ECO:0000256" key="2">
    <source>
        <dbReference type="SAM" id="SignalP"/>
    </source>
</evidence>
<feature type="domain" description="SLH" evidence="3">
    <location>
        <begin position="1950"/>
        <end position="2008"/>
    </location>
</feature>
<evidence type="ECO:0000313" key="4">
    <source>
        <dbReference type="EMBL" id="NOU65582.1"/>
    </source>
</evidence>
<proteinExistence type="predicted"/>
<protein>
    <submittedName>
        <fullName evidence="4">DUF5011 domain-containing protein</fullName>
    </submittedName>
</protein>
<dbReference type="Gene3D" id="2.60.120.560">
    <property type="entry name" value="Exo-inulinase, domain 1"/>
    <property type="match status" value="1"/>
</dbReference>
<dbReference type="Pfam" id="PF00395">
    <property type="entry name" value="SLH"/>
    <property type="match status" value="3"/>
</dbReference>
<dbReference type="Pfam" id="PF02057">
    <property type="entry name" value="Glyco_hydro_59"/>
    <property type="match status" value="1"/>
</dbReference>
<dbReference type="Gene3D" id="2.60.40.10">
    <property type="entry name" value="Immunoglobulins"/>
    <property type="match status" value="3"/>
</dbReference>
<dbReference type="EMBL" id="WHNY01000050">
    <property type="protein sequence ID" value="NOU65582.1"/>
    <property type="molecule type" value="Genomic_DNA"/>
</dbReference>
<evidence type="ECO:0000256" key="1">
    <source>
        <dbReference type="SAM" id="MobiDB-lite"/>
    </source>
</evidence>
<gene>
    <name evidence="4" type="ORF">GC096_16230</name>
</gene>
<dbReference type="InterPro" id="IPR017853">
    <property type="entry name" value="GH"/>
</dbReference>
<feature type="region of interest" description="Disordered" evidence="1">
    <location>
        <begin position="1732"/>
        <end position="1763"/>
    </location>
</feature>
<reference evidence="4 5" key="1">
    <citation type="submission" date="2019-10" db="EMBL/GenBank/DDBJ databases">
        <title>Description of Paenibacillus humi sp. nov.</title>
        <authorList>
            <person name="Carlier A."/>
            <person name="Qi S."/>
        </authorList>
    </citation>
    <scope>NUCLEOTIDE SEQUENCE [LARGE SCALE GENOMIC DNA]</scope>
    <source>
        <strain evidence="4 5">LMG 31461</strain>
    </source>
</reference>
<accession>A0ABX1XB17</accession>
<dbReference type="Pfam" id="PF16403">
    <property type="entry name" value="Bact_surface_Ig-like"/>
    <property type="match status" value="3"/>
</dbReference>
<dbReference type="InterPro" id="IPR049161">
    <property type="entry name" value="GH59_cat"/>
</dbReference>
<feature type="region of interest" description="Disordered" evidence="1">
    <location>
        <begin position="102"/>
        <end position="123"/>
    </location>
</feature>
<dbReference type="Gene3D" id="2.60.120.260">
    <property type="entry name" value="Galactose-binding domain-like"/>
    <property type="match status" value="2"/>
</dbReference>
<dbReference type="SUPFAM" id="SSF51445">
    <property type="entry name" value="(Trans)glycosidases"/>
    <property type="match status" value="1"/>
</dbReference>
<organism evidence="4 5">
    <name type="scientific">Paenibacillus plantarum</name>
    <dbReference type="NCBI Taxonomy" id="2654975"/>
    <lineage>
        <taxon>Bacteria</taxon>
        <taxon>Bacillati</taxon>
        <taxon>Bacillota</taxon>
        <taxon>Bacilli</taxon>
        <taxon>Bacillales</taxon>
        <taxon>Paenibacillaceae</taxon>
        <taxon>Paenibacillus</taxon>
    </lineage>
</organism>
<dbReference type="PROSITE" id="PS51272">
    <property type="entry name" value="SLH"/>
    <property type="match status" value="3"/>
</dbReference>
<keyword evidence="5" id="KW-1185">Reference proteome</keyword>
<feature type="compositionally biased region" description="Low complexity" evidence="1">
    <location>
        <begin position="1746"/>
        <end position="1763"/>
    </location>
</feature>
<feature type="chain" id="PRO_5046207314" evidence="2">
    <location>
        <begin position="32"/>
        <end position="2129"/>
    </location>
</feature>
<dbReference type="Proteomes" id="UP000653578">
    <property type="component" value="Unassembled WGS sequence"/>
</dbReference>
<feature type="domain" description="SLH" evidence="3">
    <location>
        <begin position="2075"/>
        <end position="2129"/>
    </location>
</feature>
<dbReference type="PANTHER" id="PTHR15172:SF1">
    <property type="entry name" value="GALACTOCEREBROSIDASE"/>
    <property type="match status" value="1"/>
</dbReference>
<dbReference type="InterPro" id="IPR013780">
    <property type="entry name" value="Glyco_hydro_b"/>
</dbReference>
<feature type="signal peptide" evidence="2">
    <location>
        <begin position="1"/>
        <end position="31"/>
    </location>
</feature>
<evidence type="ECO:0000313" key="5">
    <source>
        <dbReference type="Proteomes" id="UP000653578"/>
    </source>
</evidence>
<dbReference type="Gene3D" id="1.20.1270.90">
    <property type="entry name" value="AF1782-like"/>
    <property type="match status" value="1"/>
</dbReference>
<name>A0ABX1XB17_9BACL</name>
<feature type="compositionally biased region" description="Polar residues" evidence="1">
    <location>
        <begin position="105"/>
        <end position="114"/>
    </location>
</feature>
<evidence type="ECO:0000259" key="3">
    <source>
        <dbReference type="PROSITE" id="PS51272"/>
    </source>
</evidence>
<dbReference type="Gene3D" id="3.20.20.80">
    <property type="entry name" value="Glycosidases"/>
    <property type="match status" value="1"/>
</dbReference>
<dbReference type="Pfam" id="PF07554">
    <property type="entry name" value="FIVAR"/>
    <property type="match status" value="1"/>
</dbReference>
<dbReference type="InterPro" id="IPR013783">
    <property type="entry name" value="Ig-like_fold"/>
</dbReference>
<dbReference type="InterPro" id="IPR001286">
    <property type="entry name" value="Glyco_hydro_59"/>
</dbReference>
<dbReference type="RefSeq" id="WP_171631613.1">
    <property type="nucleotide sequence ID" value="NZ_WHNY01000050.1"/>
</dbReference>
<sequence length="2129" mass="227917">MIQSKNLQKSMAVILALFMVVSFFPTKPAFAVDSPIKVVTIDGDAADTNPANTFKGYGVVSGNNTSRLLLDYKEEHPAQYWEIMNGLFNQDTGAGINDIKIEMGNDSNTSSGTEPATKRSDDELANVRRGAGFVFAADAKTINPNMKVSILRWTQPSWVQPWSDGNTDPTLPATLASYERMYKWYKDTAIAIQDTYGYLLDYINPDRNETGTPNVNFIKWFAKRMRADATFPNYDKIKIIASDENTTLNIPTRMLADADLMNAVDVMAYHYNLATSADYLKVNDQNQKEVWYSEGVAPQTAAKYRANSDSVFGGVASALDIAGRFIAMYTQGKRTHYMFQPAVSAFYSGAPYSSKEIISAKDPWSGYYTPDVGINTTMQFTQFAANNWMYIPNASFGVVGNRGNSEMDGNFTDAEYNRLSLVSPDKKDFSVVMVNDSDRVANYQFDVKKNISNAGNPLQVWETRGPDAGQAYDANWYQQLNNVTATDNGDVYSYKLTVKPHSMVSLTSTITNPNTGHARTPYVRNNQIPAQSVLDVAGSNPAILYEDDFEYSNYPAQNGLSYLERRGGTPRYTADQGGAFEVYGGIGTNGSNGLKQMIYSGNKPGTWATTPFSYTVLGDERWANYETSIDFKMDLDGTHTGENYVALGLRHTLNGTTSDSESGYKIRVYADGTWRLIRFTATVASGSIDNFDASAWHHISIKAAEKFITATMDGKVITSYADTASGAPLSGQVMIQSSVRQSIFDNLKVEAVNGYVPYATDRVDDLDSRVSYHEGSMPWGHSLSGGAGRINRTITTSGTTILPSNTTKIEGTPNRWYLVRNEGNTSAWSSNASNAWAGENGSYASFTFSGTSIAVYGIQQGTSPVARMDVYLDDAPGYTNDVSKRVLQNFKFNNGSAEQQIYAVTGLAPGTHTIKIVKTAAASGAGNYISISKAVVTADNTAPTYLELPFTGTGFNLVGDTGSGTLDMYVDNTLVDSNVVIPAVTINRSNTYSYRGLSNGPHTLKVVMKDGTISIDAIDIMGAIYGTVSKTALTSLISQASSYIEADYMTTEWAAFTNALTEAQVVLADAGASQYAIDSATTKLQTASDALRLKKQPVTVTGAYATVVATKVGEAVAGLPTSIKVTLADGTTNVDANINWVNNTASRFMAPYSMTSIKGEVVGGKNLFVNVQVEVIPSDLVYFIDTGVTGDVTPPYTAIKNLMGVGLINEKADQASTSDTVWGHTPTDANYKYKTIAGAVVATDKSQTGVYGSDTKNNPLVYVLPLTAGKYTITSFHRDWWNNTSRTMDITLSYQDAGGQLVTKNVRSGLVAGPDGTSVSYDFNLPIDGTVKYTVNNTYTGNQAALISYLGVAKKIVNPADQQAVDTAKSIIDAASFDVNKTIVNNENGVKQWISQTINGLAGLNMTGVTVGEVTYVSFQAANGNTDGSFTFNVPLSKGNADATSVADGTIIALDSTKPVISLVGDAVVNLAIGSDYVDAGATALDDRDGNITGNIVTTVTSNVYNGTSVNTSVAGTYTYHYNVSDAAGNAAVEVTRQVKVSENPDTTKPILTLNGEAIIQLVHGASYTDAGAAATDDRDGNITGNIVTTITNTMNSGVYNGTNIDTTVAGTYTYHYNVSDAAGNAAVEVTRQVIVSESPDVTNPIITLNGDAIIHLVYGASYTDAGATAADDRDGNITGNIVTTITNTMNSGVYNGTTLDTTVAGTYTYHYNVSDAAGNAAAEVTRTVTVANQEQPSTPDPETPEVPTTPEVPVIPTTPEPTSTQILNESDIPAAVAGTITAQLKDGKDTVLLPSHITDLVGDNRLQLVQKDVTIEFSKEALKNIQGAVTGPQADGAQISFSATVASKDIVTNLINNQATNGSARLATASDVYDFNLNVVTTDGTQIPVTTFEEPLVLSFKVNPNADPNLLGVYYIAADGTIQYVGGTLVNGVMTVKVTHFSQYVVLEYNKTFSDVGTTSWASGVIKKMAAKHIIDGVSETEFNPEGNVTRAQFAAMLARTLGLKAVSSAQFKDVNPGAWYAEAIAEVSEAGIVFGRSSDTFAPDDAVTREEMAVMTVRAYEIVKGKKVSVTNTNSFSDHAQIQEWAQNAVSAAQAVGLIQGRNANQFAPQELMTRAESAQVISNLLN</sequence>
<dbReference type="InterPro" id="IPR001119">
    <property type="entry name" value="SLH_dom"/>
</dbReference>
<dbReference type="Gene3D" id="2.60.40.1180">
    <property type="entry name" value="Golgi alpha-mannosidase II"/>
    <property type="match status" value="1"/>
</dbReference>